<reference evidence="2" key="2">
    <citation type="submission" date="2019-04" db="EMBL/GenBank/DDBJ databases">
        <title>Evolution of Biomass-Degrading Anaerobic Consortia Revealed by Metagenomics.</title>
        <authorList>
            <person name="Peng X."/>
        </authorList>
    </citation>
    <scope>NUCLEOTIDE SEQUENCE</scope>
    <source>
        <strain evidence="2">SIG242</strain>
    </source>
</reference>
<dbReference type="Proteomes" id="UP000772151">
    <property type="component" value="Unassembled WGS sequence"/>
</dbReference>
<protein>
    <submittedName>
        <fullName evidence="3">DNA binding domain-containing protein, excisionase family</fullName>
    </submittedName>
    <submittedName>
        <fullName evidence="2">Helix-turn-helix domain-containing protein</fullName>
    </submittedName>
</protein>
<organism evidence="3 4">
    <name type="scientific">Selenomonas ruminantium</name>
    <dbReference type="NCBI Taxonomy" id="971"/>
    <lineage>
        <taxon>Bacteria</taxon>
        <taxon>Bacillati</taxon>
        <taxon>Bacillota</taxon>
        <taxon>Negativicutes</taxon>
        <taxon>Selenomonadales</taxon>
        <taxon>Selenomonadaceae</taxon>
        <taxon>Selenomonas</taxon>
    </lineage>
</organism>
<accession>A0A1M6WXS7</accession>
<dbReference type="EMBL" id="SVCA01000014">
    <property type="protein sequence ID" value="MBE6086257.1"/>
    <property type="molecule type" value="Genomic_DNA"/>
</dbReference>
<gene>
    <name evidence="2" type="ORF">E7203_12580</name>
    <name evidence="3" type="ORF">SAMN05216582_1294</name>
</gene>
<dbReference type="InterPro" id="IPR010093">
    <property type="entry name" value="SinI_DNA-bd"/>
</dbReference>
<dbReference type="Pfam" id="PF12728">
    <property type="entry name" value="HTH_17"/>
    <property type="match status" value="1"/>
</dbReference>
<dbReference type="EMBL" id="FRBC01000029">
    <property type="protein sequence ID" value="SHK98486.1"/>
    <property type="molecule type" value="Genomic_DNA"/>
</dbReference>
<sequence>MENTSESLVTVEELCEELMIGRNAAYSLLATNKIKGFRIGRIWKIPKESVKQYIKEQSYIN</sequence>
<evidence type="ECO:0000313" key="3">
    <source>
        <dbReference type="EMBL" id="SHK98486.1"/>
    </source>
</evidence>
<feature type="domain" description="Helix-turn-helix" evidence="1">
    <location>
        <begin position="8"/>
        <end position="58"/>
    </location>
</feature>
<dbReference type="OrthoDB" id="90266at2"/>
<dbReference type="AlphaFoldDB" id="A0A1M6WXS7"/>
<evidence type="ECO:0000313" key="2">
    <source>
        <dbReference type="EMBL" id="MBE6086257.1"/>
    </source>
</evidence>
<dbReference type="Proteomes" id="UP000184263">
    <property type="component" value="Unassembled WGS sequence"/>
</dbReference>
<dbReference type="NCBIfam" id="TIGR01764">
    <property type="entry name" value="excise"/>
    <property type="match status" value="1"/>
</dbReference>
<dbReference type="RefSeq" id="WP_073092019.1">
    <property type="nucleotide sequence ID" value="NZ_FRBC01000029.1"/>
</dbReference>
<dbReference type="GO" id="GO:0003677">
    <property type="term" value="F:DNA binding"/>
    <property type="evidence" value="ECO:0007669"/>
    <property type="project" value="InterPro"/>
</dbReference>
<reference evidence="3 4" key="1">
    <citation type="submission" date="2016-11" db="EMBL/GenBank/DDBJ databases">
        <authorList>
            <person name="Jaros S."/>
            <person name="Januszkiewicz K."/>
            <person name="Wedrychowicz H."/>
        </authorList>
    </citation>
    <scope>NUCLEOTIDE SEQUENCE [LARGE SCALE GENOMIC DNA]</scope>
    <source>
        <strain evidence="3 4">HD4</strain>
    </source>
</reference>
<name>A0A1M6WXS7_SELRU</name>
<evidence type="ECO:0000259" key="1">
    <source>
        <dbReference type="Pfam" id="PF12728"/>
    </source>
</evidence>
<evidence type="ECO:0000313" key="4">
    <source>
        <dbReference type="Proteomes" id="UP000184263"/>
    </source>
</evidence>
<proteinExistence type="predicted"/>
<dbReference type="InterPro" id="IPR041657">
    <property type="entry name" value="HTH_17"/>
</dbReference>